<evidence type="ECO:0000256" key="7">
    <source>
        <dbReference type="RuleBase" id="RU363032"/>
    </source>
</evidence>
<dbReference type="KEGG" id="bhc:JFL75_10995"/>
<reference evidence="9" key="1">
    <citation type="submission" date="2021-01" db="EMBL/GenBank/DDBJ databases">
        <title>Description of Breznakiella homolactica.</title>
        <authorList>
            <person name="Song Y."/>
            <person name="Brune A."/>
        </authorList>
    </citation>
    <scope>NUCLEOTIDE SEQUENCE</scope>
    <source>
        <strain evidence="9">RmG30</strain>
    </source>
</reference>
<feature type="transmembrane region" description="Helical" evidence="7">
    <location>
        <begin position="242"/>
        <end position="265"/>
    </location>
</feature>
<proteinExistence type="inferred from homology"/>
<dbReference type="PANTHER" id="PTHR43744:SF12">
    <property type="entry name" value="ABC TRANSPORTER PERMEASE PROTEIN MG189-RELATED"/>
    <property type="match status" value="1"/>
</dbReference>
<name>A0A7T8BCQ7_9SPIR</name>
<feature type="domain" description="ABC transmembrane type-1" evidence="8">
    <location>
        <begin position="76"/>
        <end position="265"/>
    </location>
</feature>
<dbReference type="CDD" id="cd06261">
    <property type="entry name" value="TM_PBP2"/>
    <property type="match status" value="1"/>
</dbReference>
<sequence length="280" mass="31922">MKIKTRKGLKKVFIYILNVVFSLLFILPLVWMIASAFKPEHRIFQDIGSYKAFLPVGFTLENFEQALRRVPMLRYIANSVTYISIIMVISLVFNSLCGYALAKFKFAGRKQMLAVVISLMAFPFESIVIPLFMVVNKLHLLNTMAGLIVPFTARCFSIYLFRQFFLDIPDELLEASEIDGSSKLRTFFVVVIPISGPVFATVFILDFVLRWSDFLWPLITIIDSNLRTVQLGIQTLFTDPPIYYGPIMAALVMAVLPMLVLFLFFQKYYVQGISTTGLKG</sequence>
<evidence type="ECO:0000313" key="9">
    <source>
        <dbReference type="EMBL" id="QQO11375.1"/>
    </source>
</evidence>
<feature type="transmembrane region" description="Helical" evidence="7">
    <location>
        <begin position="147"/>
        <end position="165"/>
    </location>
</feature>
<feature type="transmembrane region" description="Helical" evidence="7">
    <location>
        <begin position="12"/>
        <end position="34"/>
    </location>
</feature>
<dbReference type="Pfam" id="PF00528">
    <property type="entry name" value="BPD_transp_1"/>
    <property type="match status" value="1"/>
</dbReference>
<evidence type="ECO:0000313" key="10">
    <source>
        <dbReference type="Proteomes" id="UP000595917"/>
    </source>
</evidence>
<accession>A0A7T8BCQ7</accession>
<dbReference type="InterPro" id="IPR000515">
    <property type="entry name" value="MetI-like"/>
</dbReference>
<dbReference type="PROSITE" id="PS50928">
    <property type="entry name" value="ABC_TM1"/>
    <property type="match status" value="1"/>
</dbReference>
<keyword evidence="3" id="KW-1003">Cell membrane</keyword>
<dbReference type="GO" id="GO:0005886">
    <property type="term" value="C:plasma membrane"/>
    <property type="evidence" value="ECO:0007669"/>
    <property type="project" value="UniProtKB-SubCell"/>
</dbReference>
<organism evidence="9 10">
    <name type="scientific">Breznakiella homolactica</name>
    <dbReference type="NCBI Taxonomy" id="2798577"/>
    <lineage>
        <taxon>Bacteria</taxon>
        <taxon>Pseudomonadati</taxon>
        <taxon>Spirochaetota</taxon>
        <taxon>Spirochaetia</taxon>
        <taxon>Spirochaetales</taxon>
        <taxon>Breznakiellaceae</taxon>
        <taxon>Breznakiella</taxon>
    </lineage>
</organism>
<evidence type="ECO:0000256" key="4">
    <source>
        <dbReference type="ARBA" id="ARBA00022692"/>
    </source>
</evidence>
<evidence type="ECO:0000259" key="8">
    <source>
        <dbReference type="PROSITE" id="PS50928"/>
    </source>
</evidence>
<evidence type="ECO:0000256" key="3">
    <source>
        <dbReference type="ARBA" id="ARBA00022475"/>
    </source>
</evidence>
<dbReference type="AlphaFoldDB" id="A0A7T8BCQ7"/>
<comment type="similarity">
    <text evidence="7">Belongs to the binding-protein-dependent transport system permease family.</text>
</comment>
<evidence type="ECO:0000256" key="1">
    <source>
        <dbReference type="ARBA" id="ARBA00004651"/>
    </source>
</evidence>
<feature type="transmembrane region" description="Helical" evidence="7">
    <location>
        <begin position="113"/>
        <end position="135"/>
    </location>
</feature>
<comment type="subcellular location">
    <subcellularLocation>
        <location evidence="1 7">Cell membrane</location>
        <topology evidence="1 7">Multi-pass membrane protein</topology>
    </subcellularLocation>
</comment>
<dbReference type="Gene3D" id="1.10.3720.10">
    <property type="entry name" value="MetI-like"/>
    <property type="match status" value="1"/>
</dbReference>
<keyword evidence="6 7" id="KW-0472">Membrane</keyword>
<evidence type="ECO:0000256" key="6">
    <source>
        <dbReference type="ARBA" id="ARBA00023136"/>
    </source>
</evidence>
<evidence type="ECO:0000256" key="2">
    <source>
        <dbReference type="ARBA" id="ARBA00022448"/>
    </source>
</evidence>
<keyword evidence="4 7" id="KW-0812">Transmembrane</keyword>
<keyword evidence="5 7" id="KW-1133">Transmembrane helix</keyword>
<evidence type="ECO:0000256" key="5">
    <source>
        <dbReference type="ARBA" id="ARBA00022989"/>
    </source>
</evidence>
<gene>
    <name evidence="9" type="ORF">JFL75_10995</name>
</gene>
<feature type="transmembrane region" description="Helical" evidence="7">
    <location>
        <begin position="80"/>
        <end position="101"/>
    </location>
</feature>
<dbReference type="GO" id="GO:0055085">
    <property type="term" value="P:transmembrane transport"/>
    <property type="evidence" value="ECO:0007669"/>
    <property type="project" value="InterPro"/>
</dbReference>
<dbReference type="InterPro" id="IPR035906">
    <property type="entry name" value="MetI-like_sf"/>
</dbReference>
<dbReference type="SUPFAM" id="SSF161098">
    <property type="entry name" value="MetI-like"/>
    <property type="match status" value="1"/>
</dbReference>
<feature type="transmembrane region" description="Helical" evidence="7">
    <location>
        <begin position="186"/>
        <end position="209"/>
    </location>
</feature>
<protein>
    <submittedName>
        <fullName evidence="9">Carbohydrate ABC transporter permease</fullName>
    </submittedName>
</protein>
<dbReference type="EMBL" id="CP067089">
    <property type="protein sequence ID" value="QQO11375.1"/>
    <property type="molecule type" value="Genomic_DNA"/>
</dbReference>
<keyword evidence="2 7" id="KW-0813">Transport</keyword>
<keyword evidence="10" id="KW-1185">Reference proteome</keyword>
<dbReference type="PANTHER" id="PTHR43744">
    <property type="entry name" value="ABC TRANSPORTER PERMEASE PROTEIN MG189-RELATED-RELATED"/>
    <property type="match status" value="1"/>
</dbReference>
<dbReference type="Proteomes" id="UP000595917">
    <property type="component" value="Chromosome"/>
</dbReference>